<gene>
    <name evidence="2" type="ORF">CCMP2556_LOCUS35749</name>
</gene>
<reference evidence="2 3" key="1">
    <citation type="submission" date="2024-02" db="EMBL/GenBank/DDBJ databases">
        <authorList>
            <person name="Chen Y."/>
            <person name="Shah S."/>
            <person name="Dougan E. K."/>
            <person name="Thang M."/>
            <person name="Chan C."/>
        </authorList>
    </citation>
    <scope>NUCLEOTIDE SEQUENCE [LARGE SCALE GENOMIC DNA]</scope>
</reference>
<dbReference type="Proteomes" id="UP001642484">
    <property type="component" value="Unassembled WGS sequence"/>
</dbReference>
<feature type="non-terminal residue" evidence="2">
    <location>
        <position position="1"/>
    </location>
</feature>
<evidence type="ECO:0000313" key="2">
    <source>
        <dbReference type="EMBL" id="CAK9072638.1"/>
    </source>
</evidence>
<name>A0ABP0PAG6_9DINO</name>
<evidence type="ECO:0000256" key="1">
    <source>
        <dbReference type="SAM" id="MobiDB-lite"/>
    </source>
</evidence>
<feature type="region of interest" description="Disordered" evidence="1">
    <location>
        <begin position="37"/>
        <end position="65"/>
    </location>
</feature>
<dbReference type="EMBL" id="CAXAMN010022784">
    <property type="protein sequence ID" value="CAK9072638.1"/>
    <property type="molecule type" value="Genomic_DNA"/>
</dbReference>
<sequence length="65" mass="6850">TRSQQIPKKLNDRLSAKTCRDAPVATRRGTVATWCADDSGRERSGFAGDSGDGRGAATDGVKLRG</sequence>
<accession>A0ABP0PAG6</accession>
<proteinExistence type="predicted"/>
<organism evidence="2 3">
    <name type="scientific">Durusdinium trenchii</name>
    <dbReference type="NCBI Taxonomy" id="1381693"/>
    <lineage>
        <taxon>Eukaryota</taxon>
        <taxon>Sar</taxon>
        <taxon>Alveolata</taxon>
        <taxon>Dinophyceae</taxon>
        <taxon>Suessiales</taxon>
        <taxon>Symbiodiniaceae</taxon>
        <taxon>Durusdinium</taxon>
    </lineage>
</organism>
<keyword evidence="3" id="KW-1185">Reference proteome</keyword>
<feature type="non-terminal residue" evidence="2">
    <location>
        <position position="65"/>
    </location>
</feature>
<evidence type="ECO:0000313" key="3">
    <source>
        <dbReference type="Proteomes" id="UP001642484"/>
    </source>
</evidence>
<comment type="caution">
    <text evidence="2">The sequence shown here is derived from an EMBL/GenBank/DDBJ whole genome shotgun (WGS) entry which is preliminary data.</text>
</comment>
<protein>
    <submittedName>
        <fullName evidence="2">Uncharacterized protein</fullName>
    </submittedName>
</protein>